<dbReference type="SMART" id="SM00862">
    <property type="entry name" value="Trans_reg_C"/>
    <property type="match status" value="1"/>
</dbReference>
<accession>A0A562VAV7</accession>
<dbReference type="SMART" id="SM01043">
    <property type="entry name" value="BTAD"/>
    <property type="match status" value="1"/>
</dbReference>
<comment type="caution">
    <text evidence="5">The sequence shown here is derived from an EMBL/GenBank/DDBJ whole genome shotgun (WGS) entry which is preliminary data.</text>
</comment>
<dbReference type="InterPro" id="IPR005158">
    <property type="entry name" value="BTAD"/>
</dbReference>
<dbReference type="PROSITE" id="PS51755">
    <property type="entry name" value="OMPR_PHOB"/>
    <property type="match status" value="1"/>
</dbReference>
<dbReference type="InterPro" id="IPR016032">
    <property type="entry name" value="Sig_transdc_resp-reg_C-effctor"/>
</dbReference>
<sequence length="1046" mass="112397">MRFGVLGPLAVWRETGEIVAVPERKVRMLLAALLTAPGTVVAADRLIDWLWEDAPPRRAENSLQGKVSQLRRALGDAAWVEYRPPGYLLRAPAASVDAHEFTEGLRRLPVAADARAARLSELCALWRGEPYADFPDARFNRGITVALREAWATARELLAEARLDLGEAERSIPGLRELAEAHPRRERVQALLMRALHHAGRTADALEGFARFRERLAEELGTDPGPELAELHRAILRGETVGPRRPAASRGGVPAPVDALIGREDAAAEVGRLLTAHRLVTLTGPGGVGKTRLAAAVARAVEARHLDGVRLVELAPLPPGADEDGVAEAVLAALGVGEHVPGGPFPDGAPPVRRLLGAVADRSQLLVWDNCEHVVEPVARLAARLLAAAPEVRVLATSREPLAVSGEAVWPVPPLRLPGAAEPVAESSAVALFTARVRAAMPGFHLTDEDAPVVAEICRRLDGLPLALELAAPRVRVLGVRKLLERLSDRFEVLTGGYRDAPERQRTLRALIDWSHSLLTPVERTVFRRLSAHVDGCTLEAAETVCAGGGVSPGDVLPTLSRLVDRSMVVVSHQGAEPRYRMLESIAAYAQDRLAAAGEVEACRAARTAHLTRLAERARLHGTGQCEWLSVLDAEAADIRDTLETAAPADTLRLADALRWYWFLRGRYTEAERVLAALSRDADPADPVAARAAAWSWGFRRLRDGSGDDTGEPWRDPAVAEDGRTLWFLAFVAHSLVDYRTSAELLARAEPLLRRAGDEWGVAAVAGVRAVHLFGAGRLPEAEREAGDAMAVFARAGDGWGTLQATYPLAAIAEVRGDYAEAVRLNRTGVEIAGELSLHRDHVDRLCGLARMALLAGDLPESMRLHRETARLAERFGYRNGVVSAEIGLGLTHRRAGEFPEAERYLHRVLGWGRDADFPPITTLMLAELGFVAELRGDADTALRRHAEGLAEAERSGDRRATALALEGTAGARLCGGDARAAAVLLGTASALRESVGAVLPEAERGDVDRISRGARESLGEAGFAAAFAEGRAHAPDDLGLTVPVP</sequence>
<dbReference type="InterPro" id="IPR011990">
    <property type="entry name" value="TPR-like_helical_dom_sf"/>
</dbReference>
<dbReference type="AlphaFoldDB" id="A0A562VAV7"/>
<evidence type="ECO:0000313" key="6">
    <source>
        <dbReference type="Proteomes" id="UP000321617"/>
    </source>
</evidence>
<evidence type="ECO:0000256" key="3">
    <source>
        <dbReference type="PROSITE-ProRule" id="PRU01091"/>
    </source>
</evidence>
<dbReference type="Pfam" id="PF03704">
    <property type="entry name" value="BTAD"/>
    <property type="match status" value="1"/>
</dbReference>
<dbReference type="SUPFAM" id="SSF46894">
    <property type="entry name" value="C-terminal effector domain of the bipartite response regulators"/>
    <property type="match status" value="1"/>
</dbReference>
<evidence type="ECO:0000256" key="2">
    <source>
        <dbReference type="ARBA" id="ARBA00023125"/>
    </source>
</evidence>
<protein>
    <submittedName>
        <fullName evidence="5">Putative ATPase</fullName>
    </submittedName>
</protein>
<reference evidence="5 6" key="1">
    <citation type="journal article" date="2013" name="Stand. Genomic Sci.">
        <title>Genomic Encyclopedia of Type Strains, Phase I: The one thousand microbial genomes (KMG-I) project.</title>
        <authorList>
            <person name="Kyrpides N.C."/>
            <person name="Woyke T."/>
            <person name="Eisen J.A."/>
            <person name="Garrity G."/>
            <person name="Lilburn T.G."/>
            <person name="Beck B.J."/>
            <person name="Whitman W.B."/>
            <person name="Hugenholtz P."/>
            <person name="Klenk H.P."/>
        </authorList>
    </citation>
    <scope>NUCLEOTIDE SEQUENCE [LARGE SCALE GENOMIC DNA]</scope>
    <source>
        <strain evidence="5 6">DSM 45044</strain>
    </source>
</reference>
<feature type="domain" description="OmpR/PhoB-type" evidence="4">
    <location>
        <begin position="1"/>
        <end position="91"/>
    </location>
</feature>
<dbReference type="CDD" id="cd15831">
    <property type="entry name" value="BTAD"/>
    <property type="match status" value="1"/>
</dbReference>
<gene>
    <name evidence="5" type="ORF">LX16_0713</name>
</gene>
<dbReference type="InterPro" id="IPR058852">
    <property type="entry name" value="HTH_77"/>
</dbReference>
<dbReference type="Gene3D" id="1.25.40.10">
    <property type="entry name" value="Tetratricopeptide repeat domain"/>
    <property type="match status" value="2"/>
</dbReference>
<dbReference type="OrthoDB" id="499349at2"/>
<dbReference type="Gene3D" id="3.40.50.300">
    <property type="entry name" value="P-loop containing nucleotide triphosphate hydrolases"/>
    <property type="match status" value="1"/>
</dbReference>
<dbReference type="PANTHER" id="PTHR47691">
    <property type="entry name" value="REGULATOR-RELATED"/>
    <property type="match status" value="1"/>
</dbReference>
<dbReference type="Pfam" id="PF00486">
    <property type="entry name" value="Trans_reg_C"/>
    <property type="match status" value="1"/>
</dbReference>
<dbReference type="SUPFAM" id="SSF52540">
    <property type="entry name" value="P-loop containing nucleoside triphosphate hydrolases"/>
    <property type="match status" value="1"/>
</dbReference>
<feature type="DNA-binding region" description="OmpR/PhoB-type" evidence="3">
    <location>
        <begin position="1"/>
        <end position="91"/>
    </location>
</feature>
<comment type="similarity">
    <text evidence="1">Belongs to the AfsR/DnrI/RedD regulatory family.</text>
</comment>
<name>A0A562VAV7_9ACTN</name>
<dbReference type="InterPro" id="IPR027417">
    <property type="entry name" value="P-loop_NTPase"/>
</dbReference>
<dbReference type="GO" id="GO:0003677">
    <property type="term" value="F:DNA binding"/>
    <property type="evidence" value="ECO:0007669"/>
    <property type="project" value="UniProtKB-UniRule"/>
</dbReference>
<dbReference type="GO" id="GO:0006355">
    <property type="term" value="P:regulation of DNA-templated transcription"/>
    <property type="evidence" value="ECO:0007669"/>
    <property type="project" value="InterPro"/>
</dbReference>
<evidence type="ECO:0000313" key="5">
    <source>
        <dbReference type="EMBL" id="TWJ15016.1"/>
    </source>
</evidence>
<dbReference type="InterPro" id="IPR036388">
    <property type="entry name" value="WH-like_DNA-bd_sf"/>
</dbReference>
<dbReference type="Proteomes" id="UP000321617">
    <property type="component" value="Unassembled WGS sequence"/>
</dbReference>
<keyword evidence="6" id="KW-1185">Reference proteome</keyword>
<evidence type="ECO:0000259" key="4">
    <source>
        <dbReference type="PROSITE" id="PS51755"/>
    </source>
</evidence>
<dbReference type="Pfam" id="PF25872">
    <property type="entry name" value="HTH_77"/>
    <property type="match status" value="1"/>
</dbReference>
<dbReference type="RefSeq" id="WP_147132996.1">
    <property type="nucleotide sequence ID" value="NZ_BAABIJ010000001.1"/>
</dbReference>
<dbReference type="InterPro" id="IPR001867">
    <property type="entry name" value="OmpR/PhoB-type_DNA-bd"/>
</dbReference>
<evidence type="ECO:0000256" key="1">
    <source>
        <dbReference type="ARBA" id="ARBA00005820"/>
    </source>
</evidence>
<dbReference type="PANTHER" id="PTHR47691:SF3">
    <property type="entry name" value="HTH-TYPE TRANSCRIPTIONAL REGULATOR RV0890C-RELATED"/>
    <property type="match status" value="1"/>
</dbReference>
<proteinExistence type="inferred from homology"/>
<dbReference type="EMBL" id="VLLL01000005">
    <property type="protein sequence ID" value="TWJ15016.1"/>
    <property type="molecule type" value="Genomic_DNA"/>
</dbReference>
<dbReference type="SUPFAM" id="SSF48452">
    <property type="entry name" value="TPR-like"/>
    <property type="match status" value="4"/>
</dbReference>
<dbReference type="GO" id="GO:0000160">
    <property type="term" value="P:phosphorelay signal transduction system"/>
    <property type="evidence" value="ECO:0007669"/>
    <property type="project" value="InterPro"/>
</dbReference>
<dbReference type="Gene3D" id="1.10.10.10">
    <property type="entry name" value="Winged helix-like DNA-binding domain superfamily/Winged helix DNA-binding domain"/>
    <property type="match status" value="1"/>
</dbReference>
<organism evidence="5 6">
    <name type="scientific">Stackebrandtia albiflava</name>
    <dbReference type="NCBI Taxonomy" id="406432"/>
    <lineage>
        <taxon>Bacteria</taxon>
        <taxon>Bacillati</taxon>
        <taxon>Actinomycetota</taxon>
        <taxon>Actinomycetes</taxon>
        <taxon>Glycomycetales</taxon>
        <taxon>Glycomycetaceae</taxon>
        <taxon>Stackebrandtia</taxon>
    </lineage>
</organism>
<keyword evidence="2 3" id="KW-0238">DNA-binding</keyword>